<dbReference type="Pfam" id="PF07735">
    <property type="entry name" value="FBA_2"/>
    <property type="match status" value="1"/>
</dbReference>
<dbReference type="HOGENOM" id="CLU_028840_6_0_1"/>
<dbReference type="Pfam" id="PF00646">
    <property type="entry name" value="F-box"/>
    <property type="match status" value="1"/>
</dbReference>
<dbReference type="Proteomes" id="UP000008281">
    <property type="component" value="Unassembled WGS sequence"/>
</dbReference>
<dbReference type="EMBL" id="DS268788">
    <property type="protein sequence ID" value="EFP01937.1"/>
    <property type="molecule type" value="Genomic_DNA"/>
</dbReference>
<protein>
    <recommendedName>
        <fullName evidence="1">F-box domain-containing protein</fullName>
    </recommendedName>
</protein>
<accession>E3NK85</accession>
<evidence type="ECO:0000313" key="3">
    <source>
        <dbReference type="Proteomes" id="UP000008281"/>
    </source>
</evidence>
<dbReference type="InterPro" id="IPR001810">
    <property type="entry name" value="F-box_dom"/>
</dbReference>
<dbReference type="AlphaFoldDB" id="E3NK85"/>
<proteinExistence type="predicted"/>
<reference evidence="2" key="1">
    <citation type="submission" date="2007-07" db="EMBL/GenBank/DDBJ databases">
        <title>PCAP assembly of the Caenorhabditis remanei genome.</title>
        <authorList>
            <consortium name="The Caenorhabditis remanei Sequencing Consortium"/>
            <person name="Wilson R.K."/>
        </authorList>
    </citation>
    <scope>NUCLEOTIDE SEQUENCE [LARGE SCALE GENOMIC DNA]</scope>
    <source>
        <strain evidence="2">PB4641</strain>
    </source>
</reference>
<evidence type="ECO:0000259" key="1">
    <source>
        <dbReference type="PROSITE" id="PS50181"/>
    </source>
</evidence>
<dbReference type="InterPro" id="IPR012885">
    <property type="entry name" value="F-box_Sdz-33"/>
</dbReference>
<sequence length="292" mass="33409">MSSSFPLLRLPQLVLCEIFKSLSIEEKFKLSLCSKKISIQINNARLYSQKVIVGLDMLNHGIRVCSENYRDSFEISIYPDFWKRHNSNTQQFSIACCAFLSAIEHLLKMFYCKISTTISHHNSELYQPTISMLFDLQVEFKMLFIELNGSEDRILLWNQISKKLELIEDLVFSSGLDSGFSPLFTSWPQNITIFSSVVFTLESLLECNCTRIILQWSHLGNKDLEVILKNWKTGKLPNLEFLRVDSRNITSTGATILGMNLSELDGTDIQTDDGSKTATINTGHQMFFEMSI</sequence>
<name>E3NK85_CAERE</name>
<dbReference type="PANTHER" id="PTHR21503">
    <property type="entry name" value="F-BOX-CONTAINING HYPOTHETICAL PROTEIN C.ELEGANS"/>
    <property type="match status" value="1"/>
</dbReference>
<organism evidence="3">
    <name type="scientific">Caenorhabditis remanei</name>
    <name type="common">Caenorhabditis vulgaris</name>
    <dbReference type="NCBI Taxonomy" id="31234"/>
    <lineage>
        <taxon>Eukaryota</taxon>
        <taxon>Metazoa</taxon>
        <taxon>Ecdysozoa</taxon>
        <taxon>Nematoda</taxon>
        <taxon>Chromadorea</taxon>
        <taxon>Rhabditida</taxon>
        <taxon>Rhabditina</taxon>
        <taxon>Rhabditomorpha</taxon>
        <taxon>Rhabditoidea</taxon>
        <taxon>Rhabditidae</taxon>
        <taxon>Peloderinae</taxon>
        <taxon>Caenorhabditis</taxon>
    </lineage>
</organism>
<evidence type="ECO:0000313" key="2">
    <source>
        <dbReference type="EMBL" id="EFP01937.1"/>
    </source>
</evidence>
<gene>
    <name evidence="2" type="ORF">CRE_13780</name>
</gene>
<feature type="domain" description="F-box" evidence="1">
    <location>
        <begin position="4"/>
        <end position="50"/>
    </location>
</feature>
<keyword evidence="3" id="KW-1185">Reference proteome</keyword>
<dbReference type="InParanoid" id="E3NK85"/>
<dbReference type="PROSITE" id="PS50181">
    <property type="entry name" value="FBOX"/>
    <property type="match status" value="1"/>
</dbReference>
<dbReference type="PANTHER" id="PTHR21503:SF52">
    <property type="entry name" value="F-BOX DOMAIN-CONTAINING PROTEIN"/>
    <property type="match status" value="1"/>
</dbReference>